<evidence type="ECO:0000256" key="2">
    <source>
        <dbReference type="ARBA" id="ARBA00004948"/>
    </source>
</evidence>
<keyword evidence="7 9" id="KW-0784">Thiamine biosynthesis</keyword>
<dbReference type="InterPro" id="IPR050967">
    <property type="entry name" value="Thiamine_Salvage_TenA"/>
</dbReference>
<dbReference type="GO" id="GO:0009228">
    <property type="term" value="P:thiamine biosynthetic process"/>
    <property type="evidence" value="ECO:0007669"/>
    <property type="project" value="UniProtKB-KW"/>
</dbReference>
<feature type="domain" description="Thiaminase-2/PQQC" evidence="10">
    <location>
        <begin position="14"/>
        <end position="216"/>
    </location>
</feature>
<evidence type="ECO:0000256" key="7">
    <source>
        <dbReference type="ARBA" id="ARBA00022977"/>
    </source>
</evidence>
<comment type="function">
    <text evidence="9">Catalyzes an amino-pyrimidine hydrolysis reaction at the C5' of the pyrimidine moiety of thiamine compounds, a reaction that is part of a thiamine salvage pathway.</text>
</comment>
<protein>
    <recommendedName>
        <fullName evidence="6 9">Aminopyrimidine aminohydrolase</fullName>
        <ecNumber evidence="5 9">3.5.99.2</ecNumber>
    </recommendedName>
</protein>
<gene>
    <name evidence="11" type="primary">tenA</name>
    <name evidence="11" type="ORF">K3T81_08655</name>
</gene>
<proteinExistence type="inferred from homology"/>
<evidence type="ECO:0000313" key="12">
    <source>
        <dbReference type="Proteomes" id="UP001199631"/>
    </source>
</evidence>
<dbReference type="RefSeq" id="WP_106895581.1">
    <property type="nucleotide sequence ID" value="NZ_JAIFZM010000006.1"/>
</dbReference>
<dbReference type="NCBIfam" id="TIGR04306">
    <property type="entry name" value="salvage_TenA"/>
    <property type="match status" value="1"/>
</dbReference>
<comment type="similarity">
    <text evidence="3 9">Belongs to the TenA family.</text>
</comment>
<dbReference type="EMBL" id="JAIFZM010000006">
    <property type="protein sequence ID" value="MCG3419221.1"/>
    <property type="molecule type" value="Genomic_DNA"/>
</dbReference>
<evidence type="ECO:0000256" key="6">
    <source>
        <dbReference type="ARBA" id="ARBA00013647"/>
    </source>
</evidence>
<keyword evidence="12" id="KW-1185">Reference proteome</keyword>
<comment type="catalytic activity">
    <reaction evidence="8 9">
        <text>thiamine + H2O = 5-(2-hydroxyethyl)-4-methylthiazole + 4-amino-5-hydroxymethyl-2-methylpyrimidine + H(+)</text>
        <dbReference type="Rhea" id="RHEA:17509"/>
        <dbReference type="ChEBI" id="CHEBI:15377"/>
        <dbReference type="ChEBI" id="CHEBI:15378"/>
        <dbReference type="ChEBI" id="CHEBI:16892"/>
        <dbReference type="ChEBI" id="CHEBI:17957"/>
        <dbReference type="ChEBI" id="CHEBI:18385"/>
        <dbReference type="EC" id="3.5.99.2"/>
    </reaction>
</comment>
<name>A0AAW5B499_9BACI</name>
<dbReference type="SUPFAM" id="SSF48613">
    <property type="entry name" value="Heme oxygenase-like"/>
    <property type="match status" value="1"/>
</dbReference>
<sequence>MNFSEQLRKENDDLFQMIFAHPFVQGVGKGDISKEALAHYIKADYEYLNAFMQIYGIALSKSQDREDIAYFFDQIKFVLHDEIHPHRNFCEHIGVEYEALQGHSLPPTADHYIKHMMYHAQMGSSGEIIGALLPCPWTYLEIGKKLVEQYQPDESHPFYDWITFYTGEEIEHTTNELRTRLDRFANQSSLEEQEKMKEAFRISCQLELKFWEMAYTCEEWPSAKKGNR</sequence>
<evidence type="ECO:0000256" key="3">
    <source>
        <dbReference type="ARBA" id="ARBA00010264"/>
    </source>
</evidence>
<evidence type="ECO:0000256" key="5">
    <source>
        <dbReference type="ARBA" id="ARBA00012684"/>
    </source>
</evidence>
<evidence type="ECO:0000256" key="4">
    <source>
        <dbReference type="ARBA" id="ARBA00011881"/>
    </source>
</evidence>
<accession>A0AAW5B499</accession>
<evidence type="ECO:0000256" key="9">
    <source>
        <dbReference type="RuleBase" id="RU363093"/>
    </source>
</evidence>
<comment type="caution">
    <text evidence="11">The sequence shown here is derived from an EMBL/GenBank/DDBJ whole genome shotgun (WGS) entry which is preliminary data.</text>
</comment>
<comment type="subunit">
    <text evidence="4">Homotetramer.</text>
</comment>
<dbReference type="Proteomes" id="UP001199631">
    <property type="component" value="Unassembled WGS sequence"/>
</dbReference>
<reference evidence="11 12" key="1">
    <citation type="journal article" date="2022" name="Evol. Bioinform. Online">
        <title>Draft Genome Sequence of Oceanobacillus jordanicus Strain GSFE11, a Halotolerant Plant Growth-Promoting Bacterial Endophyte Isolated From the Jordan Valley.</title>
        <authorList>
            <person name="Alhindi T."/>
            <person name="Albdaiwi R."/>
        </authorList>
    </citation>
    <scope>NUCLEOTIDE SEQUENCE [LARGE SCALE GENOMIC DNA]</scope>
    <source>
        <strain evidence="11 12">GSFE11</strain>
    </source>
</reference>
<organism evidence="11 12">
    <name type="scientific">Oceanobacillus jordanicus</name>
    <dbReference type="NCBI Taxonomy" id="2867266"/>
    <lineage>
        <taxon>Bacteria</taxon>
        <taxon>Bacillati</taxon>
        <taxon>Bacillota</taxon>
        <taxon>Bacilli</taxon>
        <taxon>Bacillales</taxon>
        <taxon>Bacillaceae</taxon>
        <taxon>Oceanobacillus</taxon>
    </lineage>
</organism>
<dbReference type="CDD" id="cd19360">
    <property type="entry name" value="TenA_C_SaTenA-like"/>
    <property type="match status" value="1"/>
</dbReference>
<dbReference type="PANTHER" id="PTHR43198:SF2">
    <property type="entry name" value="SI:CH1073-67J19.1-RELATED"/>
    <property type="match status" value="1"/>
</dbReference>
<comment type="catalytic activity">
    <reaction evidence="1 9">
        <text>4-amino-5-aminomethyl-2-methylpyrimidine + H2O = 4-amino-5-hydroxymethyl-2-methylpyrimidine + NH4(+)</text>
        <dbReference type="Rhea" id="RHEA:31799"/>
        <dbReference type="ChEBI" id="CHEBI:15377"/>
        <dbReference type="ChEBI" id="CHEBI:16892"/>
        <dbReference type="ChEBI" id="CHEBI:28938"/>
        <dbReference type="ChEBI" id="CHEBI:63416"/>
        <dbReference type="EC" id="3.5.99.2"/>
    </reaction>
</comment>
<evidence type="ECO:0000256" key="8">
    <source>
        <dbReference type="ARBA" id="ARBA00048337"/>
    </source>
</evidence>
<dbReference type="AlphaFoldDB" id="A0AAW5B499"/>
<dbReference type="GO" id="GO:0005829">
    <property type="term" value="C:cytosol"/>
    <property type="evidence" value="ECO:0007669"/>
    <property type="project" value="TreeGrafter"/>
</dbReference>
<evidence type="ECO:0000259" key="10">
    <source>
        <dbReference type="Pfam" id="PF03070"/>
    </source>
</evidence>
<dbReference type="InterPro" id="IPR016084">
    <property type="entry name" value="Haem_Oase-like_multi-hlx"/>
</dbReference>
<dbReference type="PANTHER" id="PTHR43198">
    <property type="entry name" value="BIFUNCTIONAL TH2 PROTEIN"/>
    <property type="match status" value="1"/>
</dbReference>
<evidence type="ECO:0000256" key="1">
    <source>
        <dbReference type="ARBA" id="ARBA00001881"/>
    </source>
</evidence>
<comment type="pathway">
    <text evidence="2 9">Cofactor biosynthesis; thiamine diphosphate biosynthesis.</text>
</comment>
<dbReference type="Gene3D" id="1.20.910.10">
    <property type="entry name" value="Heme oxygenase-like"/>
    <property type="match status" value="1"/>
</dbReference>
<dbReference type="InterPro" id="IPR004305">
    <property type="entry name" value="Thiaminase-2/PQQC"/>
</dbReference>
<keyword evidence="9" id="KW-0378">Hydrolase</keyword>
<evidence type="ECO:0000313" key="11">
    <source>
        <dbReference type="EMBL" id="MCG3419221.1"/>
    </source>
</evidence>
<dbReference type="Pfam" id="PF03070">
    <property type="entry name" value="TENA_THI-4"/>
    <property type="match status" value="1"/>
</dbReference>
<dbReference type="InterPro" id="IPR027574">
    <property type="entry name" value="Thiaminase_II"/>
</dbReference>
<dbReference type="GO" id="GO:0050334">
    <property type="term" value="F:thiaminase activity"/>
    <property type="evidence" value="ECO:0007669"/>
    <property type="project" value="UniProtKB-EC"/>
</dbReference>
<dbReference type="EC" id="3.5.99.2" evidence="5 9"/>